<evidence type="ECO:0000313" key="1">
    <source>
        <dbReference type="EMBL" id="MYD89608.1"/>
    </source>
</evidence>
<sequence>MTIMSIPLQPFKESNDLLGNGPALRDRMAEEGYLFIRGLMDHDRTMELRRQILTVLQANDWLVPGTDLMDGVANVDKRCTEGDLDYAEVYYQAYRLELFHRIAHQQEIMDAMSAIMDGAEPLPHPQKIIRMWFPKYTEHTTPVHQDFVHFQGNFETYTCWSPLGDCPVELGPLALVPGSHKVDRVLDHHFSLGAGALNVEEDSYEGQWHSTDYEPGDCLLFHSLTLHRALPNVTEDRLRISLDNRYTARQAPVSEHMLTPHLGEHRVDNPHTWDQVYADWSEESDDLKYYWERDDLVVIPTDLQYTDTGLAEALELAAQGDADAQLHLLKVVKRDPTTDVARKAQAILEMEPVA</sequence>
<protein>
    <submittedName>
        <fullName evidence="1">Phytanoyl-CoA dioxygenase family protein</fullName>
    </submittedName>
</protein>
<keyword evidence="1" id="KW-0560">Oxidoreductase</keyword>
<dbReference type="PANTHER" id="PTHR40128">
    <property type="entry name" value="EXPRESSED PROTEIN"/>
    <property type="match status" value="1"/>
</dbReference>
<dbReference type="Gene3D" id="2.60.120.620">
    <property type="entry name" value="q2cbj1_9rhob like domain"/>
    <property type="match status" value="1"/>
</dbReference>
<name>A0A6B1DQA9_9CHLR</name>
<organism evidence="1">
    <name type="scientific">Caldilineaceae bacterium SB0662_bin_9</name>
    <dbReference type="NCBI Taxonomy" id="2605258"/>
    <lineage>
        <taxon>Bacteria</taxon>
        <taxon>Bacillati</taxon>
        <taxon>Chloroflexota</taxon>
        <taxon>Caldilineae</taxon>
        <taxon>Caldilineales</taxon>
        <taxon>Caldilineaceae</taxon>
    </lineage>
</organism>
<gene>
    <name evidence="1" type="ORF">F4Y08_04590</name>
</gene>
<keyword evidence="1" id="KW-0223">Dioxygenase</keyword>
<dbReference type="AlphaFoldDB" id="A0A6B1DQA9"/>
<reference evidence="1" key="1">
    <citation type="submission" date="2019-09" db="EMBL/GenBank/DDBJ databases">
        <title>Characterisation of the sponge microbiome using genome-centric metagenomics.</title>
        <authorList>
            <person name="Engelberts J.P."/>
            <person name="Robbins S.J."/>
            <person name="De Goeij J.M."/>
            <person name="Aranda M."/>
            <person name="Bell S.C."/>
            <person name="Webster N.S."/>
        </authorList>
    </citation>
    <scope>NUCLEOTIDE SEQUENCE</scope>
    <source>
        <strain evidence="1">SB0662_bin_9</strain>
    </source>
</reference>
<proteinExistence type="predicted"/>
<comment type="caution">
    <text evidence="1">The sequence shown here is derived from an EMBL/GenBank/DDBJ whole genome shotgun (WGS) entry which is preliminary data.</text>
</comment>
<dbReference type="GO" id="GO:0016706">
    <property type="term" value="F:2-oxoglutarate-dependent dioxygenase activity"/>
    <property type="evidence" value="ECO:0007669"/>
    <property type="project" value="UniProtKB-ARBA"/>
</dbReference>
<dbReference type="PANTHER" id="PTHR40128:SF1">
    <property type="entry name" value="PHYTANOYL-COA HYDROXYLASE"/>
    <property type="match status" value="1"/>
</dbReference>
<accession>A0A6B1DQA9</accession>
<dbReference type="InterPro" id="IPR008775">
    <property type="entry name" value="Phytyl_CoA_dOase-like"/>
</dbReference>
<dbReference type="EMBL" id="VXPY01000030">
    <property type="protein sequence ID" value="MYD89608.1"/>
    <property type="molecule type" value="Genomic_DNA"/>
</dbReference>
<dbReference type="SUPFAM" id="SSF51197">
    <property type="entry name" value="Clavaminate synthase-like"/>
    <property type="match status" value="1"/>
</dbReference>
<dbReference type="Pfam" id="PF05721">
    <property type="entry name" value="PhyH"/>
    <property type="match status" value="1"/>
</dbReference>